<comment type="caution">
    <text evidence="1">The sequence shown here is derived from an EMBL/GenBank/DDBJ whole genome shotgun (WGS) entry which is preliminary data.</text>
</comment>
<gene>
    <name evidence="1" type="ORF">B0H17DRAFT_1196762</name>
</gene>
<dbReference type="Proteomes" id="UP001221757">
    <property type="component" value="Unassembled WGS sequence"/>
</dbReference>
<dbReference type="InterPro" id="IPR051604">
    <property type="entry name" value="Ergot_Alk_Oxidoreductase"/>
</dbReference>
<dbReference type="Gene3D" id="3.90.25.10">
    <property type="entry name" value="UDP-galactose 4-epimerase, domain 1"/>
    <property type="match status" value="1"/>
</dbReference>
<name>A0AAD7DV26_MYCRO</name>
<dbReference type="EMBL" id="JARKIE010000025">
    <property type="protein sequence ID" value="KAJ7698663.1"/>
    <property type="molecule type" value="Genomic_DNA"/>
</dbReference>
<dbReference type="PANTHER" id="PTHR43162">
    <property type="match status" value="1"/>
</dbReference>
<accession>A0AAD7DV26</accession>
<dbReference type="SUPFAM" id="SSF51735">
    <property type="entry name" value="NAD(P)-binding Rossmann-fold domains"/>
    <property type="match status" value="1"/>
</dbReference>
<dbReference type="InterPro" id="IPR036291">
    <property type="entry name" value="NAD(P)-bd_dom_sf"/>
</dbReference>
<proteinExistence type="predicted"/>
<protein>
    <recommendedName>
        <fullName evidence="3">NmrA-like domain-containing protein</fullName>
    </recommendedName>
</protein>
<dbReference type="AlphaFoldDB" id="A0AAD7DV26"/>
<organism evidence="1 2">
    <name type="scientific">Mycena rosella</name>
    <name type="common">Pink bonnet</name>
    <name type="synonym">Agaricus rosellus</name>
    <dbReference type="NCBI Taxonomy" id="1033263"/>
    <lineage>
        <taxon>Eukaryota</taxon>
        <taxon>Fungi</taxon>
        <taxon>Dikarya</taxon>
        <taxon>Basidiomycota</taxon>
        <taxon>Agaricomycotina</taxon>
        <taxon>Agaricomycetes</taxon>
        <taxon>Agaricomycetidae</taxon>
        <taxon>Agaricales</taxon>
        <taxon>Marasmiineae</taxon>
        <taxon>Mycenaceae</taxon>
        <taxon>Mycena</taxon>
    </lineage>
</organism>
<evidence type="ECO:0000313" key="1">
    <source>
        <dbReference type="EMBL" id="KAJ7698663.1"/>
    </source>
</evidence>
<dbReference type="Gene3D" id="3.40.50.720">
    <property type="entry name" value="NAD(P)-binding Rossmann-like Domain"/>
    <property type="match status" value="1"/>
</dbReference>
<reference evidence="1" key="1">
    <citation type="submission" date="2023-03" db="EMBL/GenBank/DDBJ databases">
        <title>Massive genome expansion in bonnet fungi (Mycena s.s.) driven by repeated elements and novel gene families across ecological guilds.</title>
        <authorList>
            <consortium name="Lawrence Berkeley National Laboratory"/>
            <person name="Harder C.B."/>
            <person name="Miyauchi S."/>
            <person name="Viragh M."/>
            <person name="Kuo A."/>
            <person name="Thoen E."/>
            <person name="Andreopoulos B."/>
            <person name="Lu D."/>
            <person name="Skrede I."/>
            <person name="Drula E."/>
            <person name="Henrissat B."/>
            <person name="Morin E."/>
            <person name="Kohler A."/>
            <person name="Barry K."/>
            <person name="LaButti K."/>
            <person name="Morin E."/>
            <person name="Salamov A."/>
            <person name="Lipzen A."/>
            <person name="Mereny Z."/>
            <person name="Hegedus B."/>
            <person name="Baldrian P."/>
            <person name="Stursova M."/>
            <person name="Weitz H."/>
            <person name="Taylor A."/>
            <person name="Grigoriev I.V."/>
            <person name="Nagy L.G."/>
            <person name="Martin F."/>
            <person name="Kauserud H."/>
        </authorList>
    </citation>
    <scope>NUCLEOTIDE SEQUENCE</scope>
    <source>
        <strain evidence="1">CBHHK067</strain>
    </source>
</reference>
<dbReference type="PANTHER" id="PTHR43162:SF1">
    <property type="entry name" value="PRESTALK A DIFFERENTIATION PROTEIN A"/>
    <property type="match status" value="1"/>
</dbReference>
<evidence type="ECO:0000313" key="2">
    <source>
        <dbReference type="Proteomes" id="UP001221757"/>
    </source>
</evidence>
<sequence>MMILLIGGTGKSATPLVNLLLQANQPLLLTTRSGNIPAPFKGVRFDWLDSSTSTPPFKLDANIDRVFVDLAISRGVKRFVLLSVGMVEYCALRPSWFFENFFFQYNDRIKAKDEIISATGDGLLGYVLTEDIADVAFKALVDDVVEHTNPIIVGSELLSYNKIATTLTEVLGRENQHNRLTPAEFKQVCADKGMPEDYAQMMTMLDGFIAQGAEEKNYRRADIVGKRMLRAFFEANKDAWRAVD</sequence>
<keyword evidence="2" id="KW-1185">Reference proteome</keyword>
<evidence type="ECO:0008006" key="3">
    <source>
        <dbReference type="Google" id="ProtNLM"/>
    </source>
</evidence>